<dbReference type="InterPro" id="IPR038726">
    <property type="entry name" value="PDDEXK_AddAB-type"/>
</dbReference>
<dbReference type="Gene3D" id="3.90.320.10">
    <property type="match status" value="1"/>
</dbReference>
<evidence type="ECO:0000313" key="3">
    <source>
        <dbReference type="Proteomes" id="UP000178774"/>
    </source>
</evidence>
<gene>
    <name evidence="2" type="ORF">A2822_02320</name>
</gene>
<dbReference type="SUPFAM" id="SSF52980">
    <property type="entry name" value="Restriction endonuclease-like"/>
    <property type="match status" value="1"/>
</dbReference>
<name>A0A1G2HTX6_9BACT</name>
<dbReference type="AlphaFoldDB" id="A0A1G2HTX6"/>
<feature type="domain" description="PD-(D/E)XK endonuclease-like" evidence="1">
    <location>
        <begin position="25"/>
        <end position="264"/>
    </location>
</feature>
<dbReference type="Pfam" id="PF12705">
    <property type="entry name" value="PDDEXK_1"/>
    <property type="match status" value="1"/>
</dbReference>
<dbReference type="InterPro" id="IPR011335">
    <property type="entry name" value="Restrct_endonuc-II-like"/>
</dbReference>
<evidence type="ECO:0000259" key="1">
    <source>
        <dbReference type="Pfam" id="PF12705"/>
    </source>
</evidence>
<protein>
    <recommendedName>
        <fullName evidence="1">PD-(D/E)XK endonuclease-like domain-containing protein</fullName>
    </recommendedName>
</protein>
<dbReference type="Proteomes" id="UP000178774">
    <property type="component" value="Unassembled WGS sequence"/>
</dbReference>
<evidence type="ECO:0000313" key="2">
    <source>
        <dbReference type="EMBL" id="OGZ65328.1"/>
    </source>
</evidence>
<reference evidence="2 3" key="1">
    <citation type="journal article" date="2016" name="Nat. Commun.">
        <title>Thousands of microbial genomes shed light on interconnected biogeochemical processes in an aquifer system.</title>
        <authorList>
            <person name="Anantharaman K."/>
            <person name="Brown C.T."/>
            <person name="Hug L.A."/>
            <person name="Sharon I."/>
            <person name="Castelle C.J."/>
            <person name="Probst A.J."/>
            <person name="Thomas B.C."/>
            <person name="Singh A."/>
            <person name="Wilkins M.J."/>
            <person name="Karaoz U."/>
            <person name="Brodie E.L."/>
            <person name="Williams K.H."/>
            <person name="Hubbard S.S."/>
            <person name="Banfield J.F."/>
        </authorList>
    </citation>
    <scope>NUCLEOTIDE SEQUENCE [LARGE SCALE GENOMIC DNA]</scope>
</reference>
<organism evidence="2 3">
    <name type="scientific">Candidatus Staskawiczbacteria bacterium RIFCSPHIGHO2_01_FULL_41_41</name>
    <dbReference type="NCBI Taxonomy" id="1802203"/>
    <lineage>
        <taxon>Bacteria</taxon>
        <taxon>Candidatus Staskawicziibacteriota</taxon>
    </lineage>
</organism>
<dbReference type="EMBL" id="MHOP01000023">
    <property type="protein sequence ID" value="OGZ65328.1"/>
    <property type="molecule type" value="Genomic_DNA"/>
</dbReference>
<comment type="caution">
    <text evidence="2">The sequence shown here is derived from an EMBL/GenBank/DDBJ whole genome shotgun (WGS) entry which is preliminary data.</text>
</comment>
<accession>A0A1G2HTX6</accession>
<proteinExistence type="predicted"/>
<sequence length="294" mass="33607">MADIKPPFAQGFGGAKQDKYNAVWVSHSSINDFLKCPRAYFLHNMYKNERGRKVNIVNVHLSLGISVHETLEGLLNYKAEERFKKPLLQTFEENWVKVSGKVGGFKSMEEEMEAKERARRMIERVDAHRGPLEKLAVKLPPHANNMPPNFYLSEKDNIILSGKIDWLEYVPENDSVRVIDFKTGKNDEDKDSLQLPIYTLLLNALQKRKVSGAGYWYIERNDEPTDVELPDIKSAHKRVLEAALKVKQAREVGVFECPRGAGGCFACKPFEKIINGEAQLVKVDEERKTELYLI</sequence>
<dbReference type="InterPro" id="IPR011604">
    <property type="entry name" value="PDDEXK-like_dom_sf"/>
</dbReference>